<feature type="compositionally biased region" description="Low complexity" evidence="1">
    <location>
        <begin position="46"/>
        <end position="57"/>
    </location>
</feature>
<keyword evidence="2" id="KW-0472">Membrane</keyword>
<feature type="transmembrane region" description="Helical" evidence="2">
    <location>
        <begin position="97"/>
        <end position="116"/>
    </location>
</feature>
<evidence type="ECO:0000313" key="4">
    <source>
        <dbReference type="EMBL" id="OAM89240.1"/>
    </source>
</evidence>
<dbReference type="InterPro" id="IPR025241">
    <property type="entry name" value="DUF4190"/>
</dbReference>
<dbReference type="STRING" id="1184151.AW736_14080"/>
<feature type="compositionally biased region" description="Low complexity" evidence="1">
    <location>
        <begin position="69"/>
        <end position="88"/>
    </location>
</feature>
<protein>
    <recommendedName>
        <fullName evidence="3">DUF4190 domain-containing protein</fullName>
    </recommendedName>
</protein>
<organism evidence="4 5">
    <name type="scientific">Termitidicoccus mucosus</name>
    <dbReference type="NCBI Taxonomy" id="1184151"/>
    <lineage>
        <taxon>Bacteria</taxon>
        <taxon>Pseudomonadati</taxon>
        <taxon>Verrucomicrobiota</taxon>
        <taxon>Opitutia</taxon>
        <taxon>Opitutales</taxon>
        <taxon>Opitutaceae</taxon>
        <taxon>Termitidicoccus</taxon>
    </lineage>
</organism>
<feature type="compositionally biased region" description="Pro residues" evidence="1">
    <location>
        <begin position="20"/>
        <end position="36"/>
    </location>
</feature>
<feature type="region of interest" description="Disordered" evidence="1">
    <location>
        <begin position="1"/>
        <end position="88"/>
    </location>
</feature>
<comment type="caution">
    <text evidence="4">The sequence shown here is derived from an EMBL/GenBank/DDBJ whole genome shotgun (WGS) entry which is preliminary data.</text>
</comment>
<dbReference type="Pfam" id="PF13828">
    <property type="entry name" value="DUF4190"/>
    <property type="match status" value="1"/>
</dbReference>
<name>A0A178IGW0_9BACT</name>
<proteinExistence type="predicted"/>
<evidence type="ECO:0000259" key="3">
    <source>
        <dbReference type="Pfam" id="PF13828"/>
    </source>
</evidence>
<accession>A0A178IGW0</accession>
<evidence type="ECO:0000313" key="5">
    <source>
        <dbReference type="Proteomes" id="UP000078486"/>
    </source>
</evidence>
<dbReference type="AlphaFoldDB" id="A0A178IGW0"/>
<feature type="compositionally biased region" description="Pro residues" evidence="1">
    <location>
        <begin position="58"/>
        <end position="68"/>
    </location>
</feature>
<reference evidence="4 5" key="1">
    <citation type="submission" date="2016-01" db="EMBL/GenBank/DDBJ databases">
        <title>High potential of lignocellulose degradation of a new Verrucomicrobia species.</title>
        <authorList>
            <person name="Wang Y."/>
            <person name="Shi Y."/>
            <person name="Qiu Z."/>
            <person name="Liu S."/>
            <person name="Yang H."/>
        </authorList>
    </citation>
    <scope>NUCLEOTIDE SEQUENCE [LARGE SCALE GENOMIC DNA]</scope>
    <source>
        <strain evidence="4 5">TSB47</strain>
    </source>
</reference>
<keyword evidence="5" id="KW-1185">Reference proteome</keyword>
<feature type="domain" description="DUF4190" evidence="3">
    <location>
        <begin position="97"/>
        <end position="153"/>
    </location>
</feature>
<keyword evidence="2" id="KW-0812">Transmembrane</keyword>
<dbReference type="RefSeq" id="WP_068770822.1">
    <property type="nucleotide sequence ID" value="NZ_CP109796.1"/>
</dbReference>
<evidence type="ECO:0000256" key="2">
    <source>
        <dbReference type="SAM" id="Phobius"/>
    </source>
</evidence>
<sequence>MPDENQPDTTAAPIDAPAAPENPPTPQPADAPPPPEGRWVWVADTAQPSQSAQLSQPAPAPAPVPAAAPAPVADTAPAAAPGASPASAAPEKRFSKLSLVTLLAGLLVLIWPFTIICGHIARGRIRRSKGALTGGGVALLGLLLGYLGMVACVASTVSGGLWIWRTSSGIRDDIAAGRDPAEAVVSRVAPAVSKLGEPLVKGIMKSEALLPAGVREQINTALDESADQRLSLAGQWLLQQAAANGGCLPGTLDGFGKNALGSLGTQLPGGAAPAAPAQPGDAAGAALPGGMPLPASGMASALGGLDLSMFSSILTRGLAVVPGLTTALPPDTVALHYTKPLADGTVPVFLLGGETARLQPGDPRLAGLALEK</sequence>
<gene>
    <name evidence="4" type="ORF">AW736_14080</name>
</gene>
<keyword evidence="2" id="KW-1133">Transmembrane helix</keyword>
<feature type="transmembrane region" description="Helical" evidence="2">
    <location>
        <begin position="137"/>
        <end position="164"/>
    </location>
</feature>
<dbReference type="EMBL" id="LRRQ01000100">
    <property type="protein sequence ID" value="OAM89240.1"/>
    <property type="molecule type" value="Genomic_DNA"/>
</dbReference>
<evidence type="ECO:0000256" key="1">
    <source>
        <dbReference type="SAM" id="MobiDB-lite"/>
    </source>
</evidence>
<dbReference type="Proteomes" id="UP000078486">
    <property type="component" value="Unassembled WGS sequence"/>
</dbReference>